<name>A0A8H9QUZ0_CLOPF</name>
<dbReference type="Pfam" id="PF06094">
    <property type="entry name" value="GGACT"/>
    <property type="match status" value="1"/>
</dbReference>
<sequence length="148" mass="17349">MLMLEPRIKRKIFVYGSLRTGFFNYEKYLKGKVIKSELGRVKGTLYHMPKKGYPALIKGNGFVYGEVMTILDYENVINAMDLMEGYLGVNNKSNEYNRIEMDVEILGKKSSEKCYVYYYAMNDKENFENNSILIKDGNWRIFMLEKVS</sequence>
<proteinExistence type="predicted"/>
<dbReference type="CDD" id="cd06661">
    <property type="entry name" value="GGCT_like"/>
    <property type="match status" value="1"/>
</dbReference>
<dbReference type="Gene3D" id="3.10.490.10">
    <property type="entry name" value="Gamma-glutamyl cyclotransferase-like"/>
    <property type="match status" value="1"/>
</dbReference>
<evidence type="ECO:0000313" key="2">
    <source>
        <dbReference type="EMBL" id="HAT4306658.1"/>
    </source>
</evidence>
<dbReference type="InterPro" id="IPR036568">
    <property type="entry name" value="GGCT-like_sf"/>
</dbReference>
<comment type="caution">
    <text evidence="2">The sequence shown here is derived from an EMBL/GenBank/DDBJ whole genome shotgun (WGS) entry which is preliminary data.</text>
</comment>
<dbReference type="Proteomes" id="UP000859547">
    <property type="component" value="Unassembled WGS sequence"/>
</dbReference>
<feature type="domain" description="Gamma-glutamylcyclotransferase AIG2-like" evidence="1">
    <location>
        <begin position="12"/>
        <end position="140"/>
    </location>
</feature>
<reference evidence="2" key="1">
    <citation type="journal article" date="2018" name="Genome Biol.">
        <title>SKESA: strategic k-mer extension for scrupulous assemblies.</title>
        <authorList>
            <person name="Souvorov A."/>
            <person name="Agarwala R."/>
            <person name="Lipman D.J."/>
        </authorList>
    </citation>
    <scope>NUCLEOTIDE SEQUENCE</scope>
    <source>
        <strain evidence="2">C8</strain>
    </source>
</reference>
<dbReference type="InterPro" id="IPR009288">
    <property type="entry name" value="AIG2-like_dom"/>
</dbReference>
<keyword evidence="2" id="KW-0808">Transferase</keyword>
<dbReference type="InterPro" id="IPR013024">
    <property type="entry name" value="GGCT-like"/>
</dbReference>
<gene>
    <name evidence="2" type="ORF">I9080_000410</name>
</gene>
<protein>
    <submittedName>
        <fullName evidence="2">Gamma-glutamylcyclotransferase</fullName>
    </submittedName>
</protein>
<accession>A0A8H9QUZ0</accession>
<evidence type="ECO:0000259" key="1">
    <source>
        <dbReference type="Pfam" id="PF06094"/>
    </source>
</evidence>
<dbReference type="GO" id="GO:0016740">
    <property type="term" value="F:transferase activity"/>
    <property type="evidence" value="ECO:0007669"/>
    <property type="project" value="UniProtKB-KW"/>
</dbReference>
<reference evidence="2" key="2">
    <citation type="submission" date="2020-07" db="EMBL/GenBank/DDBJ databases">
        <authorList>
            <consortium name="NCBI Pathogen Detection Project"/>
        </authorList>
    </citation>
    <scope>NUCLEOTIDE SEQUENCE</scope>
    <source>
        <strain evidence="2">C8</strain>
    </source>
</reference>
<dbReference type="AlphaFoldDB" id="A0A8H9QUZ0"/>
<dbReference type="EMBL" id="DACTCB010000001">
    <property type="protein sequence ID" value="HAT4306658.1"/>
    <property type="molecule type" value="Genomic_DNA"/>
</dbReference>
<organism evidence="2">
    <name type="scientific">Clostridium perfringens</name>
    <dbReference type="NCBI Taxonomy" id="1502"/>
    <lineage>
        <taxon>Bacteria</taxon>
        <taxon>Bacillati</taxon>
        <taxon>Bacillota</taxon>
        <taxon>Clostridia</taxon>
        <taxon>Eubacteriales</taxon>
        <taxon>Clostridiaceae</taxon>
        <taxon>Clostridium</taxon>
    </lineage>
</organism>
<dbReference type="SUPFAM" id="SSF110857">
    <property type="entry name" value="Gamma-glutamyl cyclotransferase-like"/>
    <property type="match status" value="1"/>
</dbReference>